<dbReference type="EMBL" id="OY660877">
    <property type="protein sequence ID" value="CAJ1073053.1"/>
    <property type="molecule type" value="Genomic_DNA"/>
</dbReference>
<organism evidence="2 3">
    <name type="scientific">Xyrichtys novacula</name>
    <name type="common">Pearly razorfish</name>
    <name type="synonym">Hemipteronotus novacula</name>
    <dbReference type="NCBI Taxonomy" id="13765"/>
    <lineage>
        <taxon>Eukaryota</taxon>
        <taxon>Metazoa</taxon>
        <taxon>Chordata</taxon>
        <taxon>Craniata</taxon>
        <taxon>Vertebrata</taxon>
        <taxon>Euteleostomi</taxon>
        <taxon>Actinopterygii</taxon>
        <taxon>Neopterygii</taxon>
        <taxon>Teleostei</taxon>
        <taxon>Neoteleostei</taxon>
        <taxon>Acanthomorphata</taxon>
        <taxon>Eupercaria</taxon>
        <taxon>Labriformes</taxon>
        <taxon>Labridae</taxon>
        <taxon>Xyrichtys</taxon>
    </lineage>
</organism>
<proteinExistence type="predicted"/>
<feature type="compositionally biased region" description="Acidic residues" evidence="1">
    <location>
        <begin position="99"/>
        <end position="127"/>
    </location>
</feature>
<accession>A0AAV1GHW0</accession>
<name>A0AAV1GHW0_XYRNO</name>
<keyword evidence="3" id="KW-1185">Reference proteome</keyword>
<dbReference type="Proteomes" id="UP001178508">
    <property type="component" value="Chromosome 14"/>
</dbReference>
<reference evidence="2" key="1">
    <citation type="submission" date="2023-08" db="EMBL/GenBank/DDBJ databases">
        <authorList>
            <person name="Alioto T."/>
            <person name="Alioto T."/>
            <person name="Gomez Garrido J."/>
        </authorList>
    </citation>
    <scope>NUCLEOTIDE SEQUENCE</scope>
</reference>
<evidence type="ECO:0000313" key="3">
    <source>
        <dbReference type="Proteomes" id="UP001178508"/>
    </source>
</evidence>
<protein>
    <submittedName>
        <fullName evidence="2">Uncharacterized protein</fullName>
    </submittedName>
</protein>
<dbReference type="AlphaFoldDB" id="A0AAV1GHW0"/>
<feature type="region of interest" description="Disordered" evidence="1">
    <location>
        <begin position="56"/>
        <end position="127"/>
    </location>
</feature>
<sequence length="127" mass="14217">MTLMAAERREIIGAVDMDDLRPRDVASAAIRLSERRHRSCDGPFSRGTPQIRIQAQIFQSERSPSGGFMRKGDKDGEEDREGEKNENKRGEGGDKEEDKSDEGEADEEDEDEVGDEDNKDNGGEDEE</sequence>
<gene>
    <name evidence="2" type="ORF">XNOV1_A024804</name>
</gene>
<evidence type="ECO:0000313" key="2">
    <source>
        <dbReference type="EMBL" id="CAJ1073053.1"/>
    </source>
</evidence>
<feature type="compositionally biased region" description="Basic and acidic residues" evidence="1">
    <location>
        <begin position="81"/>
        <end position="98"/>
    </location>
</feature>
<evidence type="ECO:0000256" key="1">
    <source>
        <dbReference type="SAM" id="MobiDB-lite"/>
    </source>
</evidence>